<dbReference type="PANTHER" id="PTHR35395">
    <property type="entry name" value="DUF6536 DOMAIN-CONTAINING PROTEIN"/>
    <property type="match status" value="1"/>
</dbReference>
<evidence type="ECO:0000256" key="1">
    <source>
        <dbReference type="SAM" id="MobiDB-lite"/>
    </source>
</evidence>
<proteinExistence type="predicted"/>
<keyword evidence="2" id="KW-0472">Membrane</keyword>
<feature type="region of interest" description="Disordered" evidence="1">
    <location>
        <begin position="1"/>
        <end position="61"/>
    </location>
</feature>
<dbReference type="Proteomes" id="UP001149163">
    <property type="component" value="Unassembled WGS sequence"/>
</dbReference>
<reference evidence="4" key="2">
    <citation type="journal article" date="2023" name="IMA Fungus">
        <title>Comparative genomic study of the Penicillium genus elucidates a diverse pangenome and 15 lateral gene transfer events.</title>
        <authorList>
            <person name="Petersen C."/>
            <person name="Sorensen T."/>
            <person name="Nielsen M.R."/>
            <person name="Sondergaard T.E."/>
            <person name="Sorensen J.L."/>
            <person name="Fitzpatrick D.A."/>
            <person name="Frisvad J.C."/>
            <person name="Nielsen K.L."/>
        </authorList>
    </citation>
    <scope>NUCLEOTIDE SEQUENCE</scope>
    <source>
        <strain evidence="4">IBT 26290</strain>
    </source>
</reference>
<accession>A0A9W9IJ28</accession>
<keyword evidence="2" id="KW-0812">Transmembrane</keyword>
<dbReference type="OrthoDB" id="5429634at2759"/>
<feature type="compositionally biased region" description="Basic and acidic residues" evidence="1">
    <location>
        <begin position="52"/>
        <end position="61"/>
    </location>
</feature>
<dbReference type="AlphaFoldDB" id="A0A9W9IJ28"/>
<dbReference type="GeneID" id="81422389"/>
<dbReference type="PANTHER" id="PTHR35395:SF1">
    <property type="entry name" value="DUF6536 DOMAIN-CONTAINING PROTEIN"/>
    <property type="match status" value="1"/>
</dbReference>
<sequence length="231" mass="25720">MGSRNSIEMNDLADLVPENENVPLLPPPAATTNPAILSPESNSTDEEAADRDDERPVHNDQTCKNRDYVCSRYASKKLLGQYIPEIDEKHVRSKTRKTAASKRSKMLRNQFITTAVICLANIAVLILFWVFFPPDSNGIGTLRMGQCSEITGINSAAHVILNVLSSLYLGAGSYCMQILVAPSRQEIDTAHTRGVSLDIGIQSLRNLRWINRRRIFQWVGIGLLSICMHLL</sequence>
<dbReference type="InterPro" id="IPR046623">
    <property type="entry name" value="DUF6536"/>
</dbReference>
<evidence type="ECO:0000256" key="2">
    <source>
        <dbReference type="SAM" id="Phobius"/>
    </source>
</evidence>
<dbReference type="Pfam" id="PF20163">
    <property type="entry name" value="DUF6536"/>
    <property type="match status" value="1"/>
</dbReference>
<evidence type="ECO:0000313" key="5">
    <source>
        <dbReference type="Proteomes" id="UP001149163"/>
    </source>
</evidence>
<feature type="domain" description="DUF6536" evidence="3">
    <location>
        <begin position="106"/>
        <end position="231"/>
    </location>
</feature>
<dbReference type="EMBL" id="JAPQKN010000001">
    <property type="protein sequence ID" value="KAJ5175211.1"/>
    <property type="molecule type" value="Genomic_DNA"/>
</dbReference>
<name>A0A9W9IJ28_9EURO</name>
<feature type="transmembrane region" description="Helical" evidence="2">
    <location>
        <begin position="111"/>
        <end position="132"/>
    </location>
</feature>
<feature type="transmembrane region" description="Helical" evidence="2">
    <location>
        <begin position="152"/>
        <end position="175"/>
    </location>
</feature>
<gene>
    <name evidence="4" type="ORF">N7482_001088</name>
</gene>
<evidence type="ECO:0000259" key="3">
    <source>
        <dbReference type="Pfam" id="PF20163"/>
    </source>
</evidence>
<comment type="caution">
    <text evidence="4">The sequence shown here is derived from an EMBL/GenBank/DDBJ whole genome shotgun (WGS) entry which is preliminary data.</text>
</comment>
<protein>
    <recommendedName>
        <fullName evidence="3">DUF6536 domain-containing protein</fullName>
    </recommendedName>
</protein>
<keyword evidence="5" id="KW-1185">Reference proteome</keyword>
<dbReference type="RefSeq" id="XP_056546819.1">
    <property type="nucleotide sequence ID" value="XM_056683213.1"/>
</dbReference>
<evidence type="ECO:0000313" key="4">
    <source>
        <dbReference type="EMBL" id="KAJ5175211.1"/>
    </source>
</evidence>
<organism evidence="4 5">
    <name type="scientific">Penicillium canariense</name>
    <dbReference type="NCBI Taxonomy" id="189055"/>
    <lineage>
        <taxon>Eukaryota</taxon>
        <taxon>Fungi</taxon>
        <taxon>Dikarya</taxon>
        <taxon>Ascomycota</taxon>
        <taxon>Pezizomycotina</taxon>
        <taxon>Eurotiomycetes</taxon>
        <taxon>Eurotiomycetidae</taxon>
        <taxon>Eurotiales</taxon>
        <taxon>Aspergillaceae</taxon>
        <taxon>Penicillium</taxon>
    </lineage>
</organism>
<keyword evidence="2" id="KW-1133">Transmembrane helix</keyword>
<reference evidence="4" key="1">
    <citation type="submission" date="2022-11" db="EMBL/GenBank/DDBJ databases">
        <authorList>
            <person name="Petersen C."/>
        </authorList>
    </citation>
    <scope>NUCLEOTIDE SEQUENCE</scope>
    <source>
        <strain evidence="4">IBT 26290</strain>
    </source>
</reference>